<dbReference type="Proteomes" id="UP000248259">
    <property type="component" value="Unassembled WGS sequence"/>
</dbReference>
<dbReference type="OrthoDB" id="5297048at2"/>
<dbReference type="RefSeq" id="WP_110527264.1">
    <property type="nucleotide sequence ID" value="NZ_QKOE01000015.1"/>
</dbReference>
<sequence length="105" mass="11358">MAQTVIVSFGTNQEYEFTVQDADVAGIGKDQARAWLSKEFEDLECTPSNPMGKVLVLDMILNVAKYGGEARFVQAGEWASKFAAVTAVALARPVMRVDVANFVVG</sequence>
<proteinExistence type="predicted"/>
<evidence type="ECO:0000313" key="1">
    <source>
        <dbReference type="EMBL" id="PZA15276.1"/>
    </source>
</evidence>
<accession>A0A323UVI2</accession>
<organism evidence="1 2">
    <name type="scientific">Parazoarcus communis SWub3 = DSM 12120</name>
    <dbReference type="NCBI Taxonomy" id="1121029"/>
    <lineage>
        <taxon>Bacteria</taxon>
        <taxon>Pseudomonadati</taxon>
        <taxon>Pseudomonadota</taxon>
        <taxon>Betaproteobacteria</taxon>
        <taxon>Rhodocyclales</taxon>
        <taxon>Zoogloeaceae</taxon>
        <taxon>Parazoarcus</taxon>
    </lineage>
</organism>
<comment type="caution">
    <text evidence="1">The sequence shown here is derived from an EMBL/GenBank/DDBJ whole genome shotgun (WGS) entry which is preliminary data.</text>
</comment>
<dbReference type="AlphaFoldDB" id="A0A323UVI2"/>
<dbReference type="EMBL" id="QKOE01000015">
    <property type="protein sequence ID" value="PZA15276.1"/>
    <property type="molecule type" value="Genomic_DNA"/>
</dbReference>
<protein>
    <submittedName>
        <fullName evidence="1">Uncharacterized protein</fullName>
    </submittedName>
</protein>
<name>A0A323UVI2_9RHOO</name>
<reference evidence="1 2" key="1">
    <citation type="submission" date="2018-06" db="EMBL/GenBank/DDBJ databases">
        <title>Azoarcus communis strain SWub3 genome.</title>
        <authorList>
            <person name="Zorraquino Salvo V."/>
            <person name="Toubiana D."/>
            <person name="Blumwald E."/>
        </authorList>
    </citation>
    <scope>NUCLEOTIDE SEQUENCE [LARGE SCALE GENOMIC DNA]</scope>
    <source>
        <strain evidence="1 2">SWub3</strain>
    </source>
</reference>
<keyword evidence="2" id="KW-1185">Reference proteome</keyword>
<evidence type="ECO:0000313" key="2">
    <source>
        <dbReference type="Proteomes" id="UP000248259"/>
    </source>
</evidence>
<gene>
    <name evidence="1" type="ORF">DNK49_17130</name>
</gene>